<sequence length="158" mass="17810">MIAALPLRGGALCSAASAVPWILYTDTARRGSDLRRQTAPQQKHTIPSNDWACIMDYERPNVETIKCVVVGDNAVGKTRLICARACNTTLTQYQLLATHVPTVWAIDQYRVCQEVLERSRDVVDEVSVSLRLWDTFGDHHKDRRFAYGRHGESFSETC</sequence>
<organism evidence="3 4">
    <name type="scientific">Alosa alosa</name>
    <name type="common">allis shad</name>
    <dbReference type="NCBI Taxonomy" id="278164"/>
    <lineage>
        <taxon>Eukaryota</taxon>
        <taxon>Metazoa</taxon>
        <taxon>Chordata</taxon>
        <taxon>Craniata</taxon>
        <taxon>Vertebrata</taxon>
        <taxon>Euteleostomi</taxon>
        <taxon>Actinopterygii</taxon>
        <taxon>Neopterygii</taxon>
        <taxon>Teleostei</taxon>
        <taxon>Clupei</taxon>
        <taxon>Clupeiformes</taxon>
        <taxon>Clupeoidei</taxon>
        <taxon>Clupeidae</taxon>
        <taxon>Alosa</taxon>
    </lineage>
</organism>
<dbReference type="SUPFAM" id="SSF52540">
    <property type="entry name" value="P-loop containing nucleoside triphosphate hydrolases"/>
    <property type="match status" value="1"/>
</dbReference>
<keyword evidence="2" id="KW-0342">GTP-binding</keyword>
<reference evidence="3" key="1">
    <citation type="submission" date="2020-10" db="EMBL/GenBank/DDBJ databases">
        <title>Chromosome-scale genome assembly of the Allis shad, Alosa alosa.</title>
        <authorList>
            <person name="Margot Z."/>
            <person name="Christophe K."/>
            <person name="Cabau C."/>
            <person name="Louis A."/>
            <person name="Berthelot C."/>
            <person name="Parey E."/>
            <person name="Roest Crollius H."/>
            <person name="Montfort J."/>
            <person name="Robinson-Rechavi M."/>
            <person name="Bucao C."/>
            <person name="Bouchez O."/>
            <person name="Gislard M."/>
            <person name="Lluch J."/>
            <person name="Milhes M."/>
            <person name="Lampietro C."/>
            <person name="Lopez Roques C."/>
            <person name="Donnadieu C."/>
            <person name="Braasch I."/>
            <person name="Desvignes T."/>
            <person name="Postlethwait J."/>
            <person name="Bobe J."/>
            <person name="Guiguen Y."/>
        </authorList>
    </citation>
    <scope>NUCLEOTIDE SEQUENCE</scope>
    <source>
        <strain evidence="3">M-15738</strain>
        <tissue evidence="3">Blood</tissue>
    </source>
</reference>
<dbReference type="EMBL" id="JADWDJ010000022">
    <property type="protein sequence ID" value="KAG5263013.1"/>
    <property type="molecule type" value="Genomic_DNA"/>
</dbReference>
<dbReference type="PRINTS" id="PR00449">
    <property type="entry name" value="RASTRNSFRMNG"/>
</dbReference>
<proteinExistence type="predicted"/>
<dbReference type="GO" id="GO:0007264">
    <property type="term" value="P:small GTPase-mediated signal transduction"/>
    <property type="evidence" value="ECO:0007669"/>
    <property type="project" value="InterPro"/>
</dbReference>
<comment type="caution">
    <text evidence="3">The sequence shown here is derived from an EMBL/GenBank/DDBJ whole genome shotgun (WGS) entry which is preliminary data.</text>
</comment>
<dbReference type="Proteomes" id="UP000823561">
    <property type="component" value="Chromosome 22"/>
</dbReference>
<evidence type="ECO:0000256" key="2">
    <source>
        <dbReference type="ARBA" id="ARBA00023134"/>
    </source>
</evidence>
<dbReference type="AlphaFoldDB" id="A0AAV6FJH7"/>
<dbReference type="PANTHER" id="PTHR24072">
    <property type="entry name" value="RHO FAMILY GTPASE"/>
    <property type="match status" value="1"/>
</dbReference>
<dbReference type="Gene3D" id="3.40.50.300">
    <property type="entry name" value="P-loop containing nucleotide triphosphate hydrolases"/>
    <property type="match status" value="1"/>
</dbReference>
<dbReference type="InterPro" id="IPR027417">
    <property type="entry name" value="P-loop_NTPase"/>
</dbReference>
<evidence type="ECO:0008006" key="5">
    <source>
        <dbReference type="Google" id="ProtNLM"/>
    </source>
</evidence>
<evidence type="ECO:0000313" key="4">
    <source>
        <dbReference type="Proteomes" id="UP000823561"/>
    </source>
</evidence>
<dbReference type="FunFam" id="3.40.50.300:FF:001999">
    <property type="entry name" value="Rho-related BTB domain-containing protein 1"/>
    <property type="match status" value="1"/>
</dbReference>
<gene>
    <name evidence="3" type="ORF">AALO_G00281490</name>
</gene>
<keyword evidence="1" id="KW-0547">Nucleotide-binding</keyword>
<keyword evidence="4" id="KW-1185">Reference proteome</keyword>
<evidence type="ECO:0000256" key="1">
    <source>
        <dbReference type="ARBA" id="ARBA00022741"/>
    </source>
</evidence>
<dbReference type="InterPro" id="IPR003578">
    <property type="entry name" value="Small_GTPase_Rho"/>
</dbReference>
<dbReference type="GO" id="GO:0005525">
    <property type="term" value="F:GTP binding"/>
    <property type="evidence" value="ECO:0007669"/>
    <property type="project" value="UniProtKB-KW"/>
</dbReference>
<protein>
    <recommendedName>
        <fullName evidence="5">Rho-related BTB domain-containing protein 1</fullName>
    </recommendedName>
</protein>
<name>A0AAV6FJH7_9TELE</name>
<accession>A0AAV6FJH7</accession>
<evidence type="ECO:0000313" key="3">
    <source>
        <dbReference type="EMBL" id="KAG5263013.1"/>
    </source>
</evidence>